<dbReference type="AlphaFoldDB" id="A0A0D2C387"/>
<dbReference type="PANTHER" id="PTHR14187">
    <property type="entry name" value="ALPHA KINASE/ELONGATION FACTOR 2 KINASE"/>
    <property type="match status" value="1"/>
</dbReference>
<dbReference type="SUPFAM" id="SSF53067">
    <property type="entry name" value="Actin-like ATPase domain"/>
    <property type="match status" value="2"/>
</dbReference>
<protein>
    <recommendedName>
        <fullName evidence="3">Hsp70 family chaperone</fullName>
    </recommendedName>
</protein>
<dbReference type="Gene3D" id="3.30.420.40">
    <property type="match status" value="2"/>
</dbReference>
<evidence type="ECO:0008006" key="3">
    <source>
        <dbReference type="Google" id="ProtNLM"/>
    </source>
</evidence>
<dbReference type="STRING" id="91928.A0A0D2C387"/>
<dbReference type="RefSeq" id="XP_016238270.1">
    <property type="nucleotide sequence ID" value="XM_016376700.1"/>
</dbReference>
<dbReference type="Gene3D" id="3.90.640.10">
    <property type="entry name" value="Actin, Chain A, domain 4"/>
    <property type="match status" value="1"/>
</dbReference>
<organism evidence="1 2">
    <name type="scientific">Exophiala spinifera</name>
    <dbReference type="NCBI Taxonomy" id="91928"/>
    <lineage>
        <taxon>Eukaryota</taxon>
        <taxon>Fungi</taxon>
        <taxon>Dikarya</taxon>
        <taxon>Ascomycota</taxon>
        <taxon>Pezizomycotina</taxon>
        <taxon>Eurotiomycetes</taxon>
        <taxon>Chaetothyriomycetidae</taxon>
        <taxon>Chaetothyriales</taxon>
        <taxon>Herpotrichiellaceae</taxon>
        <taxon>Exophiala</taxon>
    </lineage>
</organism>
<dbReference type="VEuPathDB" id="FungiDB:PV08_02341"/>
<dbReference type="CDD" id="cd10170">
    <property type="entry name" value="ASKHA_NBD_HSP70"/>
    <property type="match status" value="1"/>
</dbReference>
<reference evidence="1 2" key="1">
    <citation type="submission" date="2015-01" db="EMBL/GenBank/DDBJ databases">
        <title>The Genome Sequence of Exophiala spinifera CBS89968.</title>
        <authorList>
            <consortium name="The Broad Institute Genomics Platform"/>
            <person name="Cuomo C."/>
            <person name="de Hoog S."/>
            <person name="Gorbushina A."/>
            <person name="Stielow B."/>
            <person name="Teixiera M."/>
            <person name="Abouelleil A."/>
            <person name="Chapman S.B."/>
            <person name="Priest M."/>
            <person name="Young S.K."/>
            <person name="Wortman J."/>
            <person name="Nusbaum C."/>
            <person name="Birren B."/>
        </authorList>
    </citation>
    <scope>NUCLEOTIDE SEQUENCE [LARGE SCALE GENOMIC DNA]</scope>
    <source>
        <strain evidence="1 2">CBS 89968</strain>
    </source>
</reference>
<dbReference type="InterPro" id="IPR043129">
    <property type="entry name" value="ATPase_NBD"/>
</dbReference>
<proteinExistence type="predicted"/>
<dbReference type="EMBL" id="KN847493">
    <property type="protein sequence ID" value="KIW18054.1"/>
    <property type="molecule type" value="Genomic_DNA"/>
</dbReference>
<evidence type="ECO:0000313" key="1">
    <source>
        <dbReference type="EMBL" id="KIW18054.1"/>
    </source>
</evidence>
<keyword evidence="2" id="KW-1185">Reference proteome</keyword>
<evidence type="ECO:0000313" key="2">
    <source>
        <dbReference type="Proteomes" id="UP000053328"/>
    </source>
</evidence>
<name>A0A0D2C387_9EURO</name>
<dbReference type="GeneID" id="27329424"/>
<accession>A0A0D2C387</accession>
<sequence length="622" mass="70087">MALPFSSAAYAFASERTVDLSTVKPSYIRGYPSSGIGRSFDDQVPTVSLYLKRGDKKYEWGNGVRRALISQKSKTSANTPLVELVKLLLSDTKDLDNDKARIQSVLDQYGVSITRAIADFLHEMWRHALSRIAASDGEAFFESCQKDLVLSVPPAWSPNSVRIMQQAAELAELPEPDIVAEQEAAALSVLMEQGLNNRGNLQIGDIFVVVDAGGGTVDLAAYLLEHQSPFRVSEVSTAEGGLINLAFRKWFRSKLVKEKNKYPDSEFERLIEEASSAFEWAKRAFDDSTTDDPFCEVPGLKKNRDGILQNNLVSIPRQALPKTSVKRALIPDRMTMLEFFDQIILDKIIPLITEQIQAVHKHFHQPAEFPLVKSIILVGGFSASAYLRKTIRNFYGSVREDSFPSYKIEIRSPESNHETAVARGSVLRSLNPHFVGDRCLRTSYGIAQQEEFDPKKHDERFKEQDEHEDKAVVNDCILWVYKAGDSLEENKVLDIRDLAWTINADYDFKSGNSREEFFCQLYMSDEKNPKDHWTLAQMRQKNLHIIDRCRLEADFSTADVSCLEEHPPKKGGRPYYKIPYTLRSTVTGVKTDWQLIVPGVEGVVTYGQQINIAAAFKPGEAC</sequence>
<dbReference type="OrthoDB" id="4127217at2759"/>
<gene>
    <name evidence="1" type="ORF">PV08_02341</name>
</gene>
<dbReference type="Proteomes" id="UP000053328">
    <property type="component" value="Unassembled WGS sequence"/>
</dbReference>
<dbReference type="PANTHER" id="PTHR14187:SF5">
    <property type="entry name" value="HEAT SHOCK 70 KDA PROTEIN 12A"/>
    <property type="match status" value="1"/>
</dbReference>
<dbReference type="HOGENOM" id="CLU_439425_0_0_1"/>